<name>A0AAD6IUB9_DREDA</name>
<keyword evidence="2" id="KW-0472">Membrane</keyword>
<protein>
    <submittedName>
        <fullName evidence="3">Uncharacterized protein</fullName>
    </submittedName>
</protein>
<dbReference type="AlphaFoldDB" id="A0AAD6IUB9"/>
<evidence type="ECO:0000313" key="4">
    <source>
        <dbReference type="Proteomes" id="UP001221413"/>
    </source>
</evidence>
<proteinExistence type="predicted"/>
<organism evidence="3 4">
    <name type="scientific">Drechslerella dactyloides</name>
    <name type="common">Nematode-trapping fungus</name>
    <name type="synonym">Arthrobotrys dactyloides</name>
    <dbReference type="NCBI Taxonomy" id="74499"/>
    <lineage>
        <taxon>Eukaryota</taxon>
        <taxon>Fungi</taxon>
        <taxon>Dikarya</taxon>
        <taxon>Ascomycota</taxon>
        <taxon>Pezizomycotina</taxon>
        <taxon>Orbiliomycetes</taxon>
        <taxon>Orbiliales</taxon>
        <taxon>Orbiliaceae</taxon>
        <taxon>Drechslerella</taxon>
    </lineage>
</organism>
<feature type="transmembrane region" description="Helical" evidence="2">
    <location>
        <begin position="67"/>
        <end position="85"/>
    </location>
</feature>
<evidence type="ECO:0000256" key="2">
    <source>
        <dbReference type="SAM" id="Phobius"/>
    </source>
</evidence>
<evidence type="ECO:0000313" key="3">
    <source>
        <dbReference type="EMBL" id="KAJ6258497.1"/>
    </source>
</evidence>
<keyword evidence="2" id="KW-1133">Transmembrane helix</keyword>
<reference evidence="3" key="1">
    <citation type="submission" date="2023-01" db="EMBL/GenBank/DDBJ databases">
        <title>The chitinases involved in constricting ring structure development in the nematode-trapping fungus Drechslerella dactyloides.</title>
        <authorList>
            <person name="Wang R."/>
            <person name="Zhang L."/>
            <person name="Tang P."/>
            <person name="Li S."/>
            <person name="Liang L."/>
        </authorList>
    </citation>
    <scope>NUCLEOTIDE SEQUENCE</scope>
    <source>
        <strain evidence="3">YMF1.00031</strain>
    </source>
</reference>
<keyword evidence="2" id="KW-0812">Transmembrane</keyword>
<feature type="transmembrane region" description="Helical" evidence="2">
    <location>
        <begin position="20"/>
        <end position="42"/>
    </location>
</feature>
<dbReference type="Proteomes" id="UP001221413">
    <property type="component" value="Unassembled WGS sequence"/>
</dbReference>
<gene>
    <name evidence="3" type="ORF">Dda_6539</name>
</gene>
<evidence type="ECO:0000256" key="1">
    <source>
        <dbReference type="SAM" id="MobiDB-lite"/>
    </source>
</evidence>
<sequence length="229" mass="26212">MHFAYYKLVTSTNPLTQRYYTLYTSAILLLQLYLLLAITYHLRLTLPSPSHSHSSHDDDGDENGLDASFFFHVFLGWATSVMNVGRLIGHAGAESWDSYIRREFRVGRFDGVVAVAWCVPYHYHYHHYYHLPSTIYYLLYRTLPYVMVPFAVFGDYAYVGLTYLIPLPMILGYALARWLHYKTVEAYRAGGGYDKLDDAEADVGVDDMGEAPPPEYEAVQREAPPTPCN</sequence>
<keyword evidence="4" id="KW-1185">Reference proteome</keyword>
<feature type="region of interest" description="Disordered" evidence="1">
    <location>
        <begin position="204"/>
        <end position="229"/>
    </location>
</feature>
<accession>A0AAD6IUB9</accession>
<dbReference type="EMBL" id="JAQGDS010000008">
    <property type="protein sequence ID" value="KAJ6258497.1"/>
    <property type="molecule type" value="Genomic_DNA"/>
</dbReference>
<comment type="caution">
    <text evidence="3">The sequence shown here is derived from an EMBL/GenBank/DDBJ whole genome shotgun (WGS) entry which is preliminary data.</text>
</comment>